<dbReference type="AlphaFoldDB" id="A0AAW9Q801"/>
<feature type="transmembrane region" description="Helical" evidence="1">
    <location>
        <begin position="47"/>
        <end position="68"/>
    </location>
</feature>
<feature type="signal peptide" evidence="2">
    <location>
        <begin position="1"/>
        <end position="23"/>
    </location>
</feature>
<organism evidence="3 4">
    <name type="scientific">Aquincola agrisoli</name>
    <dbReference type="NCBI Taxonomy" id="3119538"/>
    <lineage>
        <taxon>Bacteria</taxon>
        <taxon>Pseudomonadati</taxon>
        <taxon>Pseudomonadota</taxon>
        <taxon>Betaproteobacteria</taxon>
        <taxon>Burkholderiales</taxon>
        <taxon>Sphaerotilaceae</taxon>
        <taxon>Aquincola</taxon>
    </lineage>
</organism>
<dbReference type="EMBL" id="JAZIBG010000006">
    <property type="protein sequence ID" value="MEF7612503.1"/>
    <property type="molecule type" value="Genomic_DNA"/>
</dbReference>
<dbReference type="Proteomes" id="UP001336250">
    <property type="component" value="Unassembled WGS sequence"/>
</dbReference>
<feature type="chain" id="PRO_5043701471" evidence="2">
    <location>
        <begin position="24"/>
        <end position="72"/>
    </location>
</feature>
<keyword evidence="4" id="KW-1185">Reference proteome</keyword>
<evidence type="ECO:0000256" key="1">
    <source>
        <dbReference type="SAM" id="Phobius"/>
    </source>
</evidence>
<gene>
    <name evidence="3" type="ORF">V4F39_01185</name>
</gene>
<keyword evidence="1" id="KW-0812">Transmembrane</keyword>
<reference evidence="3 4" key="1">
    <citation type="submission" date="2024-02" db="EMBL/GenBank/DDBJ databases">
        <title>Genome sequence of Aquincola sp. MAHUQ-54.</title>
        <authorList>
            <person name="Huq M.A."/>
        </authorList>
    </citation>
    <scope>NUCLEOTIDE SEQUENCE [LARGE SCALE GENOMIC DNA]</scope>
    <source>
        <strain evidence="3 4">MAHUQ-54</strain>
    </source>
</reference>
<sequence length="72" mass="7349">MNTALPSAASAAASAAVSPVAPATDPHTQRPPSTHAYSRLCAALSKASLVLAVVMLVAIILCVQYQVVGRYV</sequence>
<evidence type="ECO:0000313" key="4">
    <source>
        <dbReference type="Proteomes" id="UP001336250"/>
    </source>
</evidence>
<keyword evidence="1" id="KW-1133">Transmembrane helix</keyword>
<proteinExistence type="predicted"/>
<evidence type="ECO:0000313" key="3">
    <source>
        <dbReference type="EMBL" id="MEF7612503.1"/>
    </source>
</evidence>
<evidence type="ECO:0000256" key="2">
    <source>
        <dbReference type="SAM" id="SignalP"/>
    </source>
</evidence>
<feature type="non-terminal residue" evidence="3">
    <location>
        <position position="72"/>
    </location>
</feature>
<keyword evidence="2" id="KW-0732">Signal</keyword>
<keyword evidence="1" id="KW-0472">Membrane</keyword>
<protein>
    <submittedName>
        <fullName evidence="3">Uncharacterized protein</fullName>
    </submittedName>
</protein>
<accession>A0AAW9Q801</accession>
<comment type="caution">
    <text evidence="3">The sequence shown here is derived from an EMBL/GenBank/DDBJ whole genome shotgun (WGS) entry which is preliminary data.</text>
</comment>
<name>A0AAW9Q801_9BURK</name>